<evidence type="ECO:0000313" key="2">
    <source>
        <dbReference type="Proteomes" id="UP000637061"/>
    </source>
</evidence>
<organism evidence="1 2">
    <name type="scientific">Pseudomonas putida</name>
    <name type="common">Arthrobacter siderocapsulatus</name>
    <dbReference type="NCBI Taxonomy" id="303"/>
    <lineage>
        <taxon>Bacteria</taxon>
        <taxon>Pseudomonadati</taxon>
        <taxon>Pseudomonadota</taxon>
        <taxon>Gammaproteobacteria</taxon>
        <taxon>Pseudomonadales</taxon>
        <taxon>Pseudomonadaceae</taxon>
        <taxon>Pseudomonas</taxon>
    </lineage>
</organism>
<evidence type="ECO:0000313" key="1">
    <source>
        <dbReference type="EMBL" id="MBI6882481.1"/>
    </source>
</evidence>
<reference evidence="1" key="1">
    <citation type="submission" date="2020-12" db="EMBL/GenBank/DDBJ databases">
        <title>Enhanced detection system for hospital associated transmission using whole genome sequencing surveillance.</title>
        <authorList>
            <person name="Harrison L.H."/>
            <person name="Van Tyne D."/>
            <person name="Marsh J.W."/>
            <person name="Griffith M.P."/>
            <person name="Snyder D.J."/>
            <person name="Cooper V.S."/>
            <person name="Mustapha M."/>
        </authorList>
    </citation>
    <scope>NUCLEOTIDE SEQUENCE</scope>
    <source>
        <strain evidence="1">PSB00042</strain>
    </source>
</reference>
<dbReference type="AlphaFoldDB" id="A0A8I1EB98"/>
<protein>
    <submittedName>
        <fullName evidence="1">Uncharacterized protein</fullName>
    </submittedName>
</protein>
<dbReference type="RefSeq" id="WP_198746098.1">
    <property type="nucleotide sequence ID" value="NZ_JAEHTE010000001.1"/>
</dbReference>
<comment type="caution">
    <text evidence="1">The sequence shown here is derived from an EMBL/GenBank/DDBJ whole genome shotgun (WGS) entry which is preliminary data.</text>
</comment>
<sequence length="440" mass="49291">MTTKLLGDASALLKESHNRLLRQKISVLTSDDLDELALDLSGLSSNEIRLINDEAADIGNKLIMLATVKSRQPAHGLFFQDVIGLIESLKKLEDRNAMASSDIVDCASWLIEGYNPKQGLNLITRLSDGIKSNSVMANDPKVDAALASHFLRTTHRPLEWSEFLNMNDTLVNTNHGKTIETILTHCVKTTDIEKITTLYRDLYQSSNFNSNHLNAFRRALDEEMFVSLIQNQIAASTTLPSMAILFNELGEELIYAGGFESRINSGLSEPKPVVPDFFKVIAKSNFSLDFAPKTAKIMIERYDRVFGKFGAQEHKGLRAFSAENGLHLRLIEKMIDAYRANFVSLDDWNHQKISRKTRAEILNMGATQSLHNKTREEGYKAIIESCRGVDMIAAKNLFDGVLGQVVKDISYVNDGFENQREVLKHYPQAKGLLLEQDLGI</sequence>
<accession>A0A8I1EB98</accession>
<proteinExistence type="predicted"/>
<dbReference type="Proteomes" id="UP000637061">
    <property type="component" value="Unassembled WGS sequence"/>
</dbReference>
<dbReference type="EMBL" id="JAEHTE010000001">
    <property type="protein sequence ID" value="MBI6882481.1"/>
    <property type="molecule type" value="Genomic_DNA"/>
</dbReference>
<name>A0A8I1EB98_PSEPU</name>
<gene>
    <name evidence="1" type="ORF">JEU22_00990</name>
</gene>